<protein>
    <submittedName>
        <fullName evidence="2 3">Glycosyltransferase</fullName>
    </submittedName>
</protein>
<evidence type="ECO:0000313" key="2">
    <source>
        <dbReference type="EMBL" id="ANL84321.1"/>
    </source>
</evidence>
<gene>
    <name evidence="2" type="ORF">AMC81_CH01517</name>
    <name evidence="3" type="ORF">HER27_012030</name>
</gene>
<sequence length="298" mass="34037">MPRVSICIPAYKPDFFEIALKSAIAQSYTDVEIIVSDDCPTDAIETVCSRYSGLISYSRNPHPGEYTNIMRLAGLAQGEYIKYLFDDDVLNPFCVQFLLEALEATRDRGTKLAFSPRHVIDERNNFINLINHFQVDRGLKIIEGRDFIRLTAMHHLNLVGEYSTVMMRKADCFDGNGEFRLFRPENGVFRGLLDLSGWIELAKEGAFVAHPHPLSYFRQHSNSKSNHTTNPIFIYAIIFYEDILNYAHANGLLSPQDLPVSYRNLLNVYQYWRAAFPELDARIARLSALLDDAGRWSA</sequence>
<evidence type="ECO:0000259" key="1">
    <source>
        <dbReference type="Pfam" id="PF00535"/>
    </source>
</evidence>
<dbReference type="GO" id="GO:0016758">
    <property type="term" value="F:hexosyltransferase activity"/>
    <property type="evidence" value="ECO:0007669"/>
    <property type="project" value="UniProtKB-ARBA"/>
</dbReference>
<dbReference type="Proteomes" id="UP000540266">
    <property type="component" value="Chromosome"/>
</dbReference>
<dbReference type="EMBL" id="CP013568">
    <property type="protein sequence ID" value="ANL84321.1"/>
    <property type="molecule type" value="Genomic_DNA"/>
</dbReference>
<dbReference type="AlphaFoldDB" id="A0A192T908"/>
<dbReference type="GeneID" id="45956917"/>
<dbReference type="EMBL" id="CP064931">
    <property type="protein sequence ID" value="QPK07227.1"/>
    <property type="molecule type" value="Genomic_DNA"/>
</dbReference>
<dbReference type="InterPro" id="IPR001173">
    <property type="entry name" value="Glyco_trans_2-like"/>
</dbReference>
<evidence type="ECO:0000313" key="5">
    <source>
        <dbReference type="Proteomes" id="UP000540266"/>
    </source>
</evidence>
<dbReference type="PANTHER" id="PTHR22916:SF3">
    <property type="entry name" value="UDP-GLCNAC:BETAGAL BETA-1,3-N-ACETYLGLUCOSAMINYLTRANSFERASE-LIKE PROTEIN 1"/>
    <property type="match status" value="1"/>
</dbReference>
<dbReference type="Pfam" id="PF00535">
    <property type="entry name" value="Glycos_transf_2"/>
    <property type="match status" value="1"/>
</dbReference>
<dbReference type="PANTHER" id="PTHR22916">
    <property type="entry name" value="GLYCOSYLTRANSFERASE"/>
    <property type="match status" value="1"/>
</dbReference>
<dbReference type="STRING" id="396.AMC85_CH01584"/>
<dbReference type="Proteomes" id="UP000078551">
    <property type="component" value="Chromosome"/>
</dbReference>
<dbReference type="SUPFAM" id="SSF53448">
    <property type="entry name" value="Nucleotide-diphospho-sugar transferases"/>
    <property type="match status" value="1"/>
</dbReference>
<keyword evidence="4" id="KW-1185">Reference proteome</keyword>
<dbReference type="CDD" id="cd00761">
    <property type="entry name" value="Glyco_tranf_GTA_type"/>
    <property type="match status" value="1"/>
</dbReference>
<feature type="domain" description="Glycosyltransferase 2-like" evidence="1">
    <location>
        <begin position="5"/>
        <end position="109"/>
    </location>
</feature>
<dbReference type="RefSeq" id="WP_064825075.1">
    <property type="nucleotide sequence ID" value="NZ_CP013532.1"/>
</dbReference>
<name>A0A192T908_9HYPH</name>
<accession>A0A192T908</accession>
<organism evidence="3 5">
    <name type="scientific">Rhizobium phaseoli</name>
    <dbReference type="NCBI Taxonomy" id="396"/>
    <lineage>
        <taxon>Bacteria</taxon>
        <taxon>Pseudomonadati</taxon>
        <taxon>Pseudomonadota</taxon>
        <taxon>Alphaproteobacteria</taxon>
        <taxon>Hyphomicrobiales</taxon>
        <taxon>Rhizobiaceae</taxon>
        <taxon>Rhizobium/Agrobacterium group</taxon>
        <taxon>Rhizobium</taxon>
    </lineage>
</organism>
<evidence type="ECO:0000313" key="3">
    <source>
        <dbReference type="EMBL" id="QPK07227.1"/>
    </source>
</evidence>
<dbReference type="InterPro" id="IPR029044">
    <property type="entry name" value="Nucleotide-diphossugar_trans"/>
</dbReference>
<evidence type="ECO:0000313" key="4">
    <source>
        <dbReference type="Proteomes" id="UP000078551"/>
    </source>
</evidence>
<dbReference type="Gene3D" id="3.90.550.10">
    <property type="entry name" value="Spore Coat Polysaccharide Biosynthesis Protein SpsA, Chain A"/>
    <property type="match status" value="1"/>
</dbReference>
<proteinExistence type="predicted"/>
<reference evidence="3 5" key="2">
    <citation type="submission" date="2020-11" db="EMBL/GenBank/DDBJ databases">
        <title>Indigenous Rhizobia Nodulating Common beans in Western Kenya.</title>
        <authorList>
            <person name="Wekesa C.S."/>
            <person name="Oelmueller R."/>
            <person name="Furch A.C."/>
        </authorList>
    </citation>
    <scope>NUCLEOTIDE SEQUENCE [LARGE SCALE GENOMIC DNA]</scope>
    <source>
        <strain evidence="5">BS3</strain>
        <strain evidence="3">S3</strain>
    </source>
</reference>
<reference evidence="2 4" key="1">
    <citation type="submission" date="2015-11" db="EMBL/GenBank/DDBJ databases">
        <title>The limits of bacterial species coexistence and the symbiotic plasmid transference in sympatric Rhizobium populations.</title>
        <authorList>
            <person name="Perez-Carrascal O.M."/>
            <person name="VanInsberghe D."/>
            <person name="Juarez S."/>
            <person name="Polz M.F."/>
            <person name="Vinuesa P."/>
            <person name="Gonzalez V."/>
        </authorList>
    </citation>
    <scope>NUCLEOTIDE SEQUENCE [LARGE SCALE GENOMIC DNA]</scope>
    <source>
        <strain evidence="2 4">N771</strain>
    </source>
</reference>